<evidence type="ECO:0000256" key="1">
    <source>
        <dbReference type="ARBA" id="ARBA00004651"/>
    </source>
</evidence>
<evidence type="ECO:0000256" key="4">
    <source>
        <dbReference type="ARBA" id="ARBA00022989"/>
    </source>
</evidence>
<protein>
    <recommendedName>
        <fullName evidence="7">G-protein coupled receptors family 1 profile domain-containing protein</fullName>
    </recommendedName>
</protein>
<proteinExistence type="predicted"/>
<dbReference type="Pfam" id="PF00001">
    <property type="entry name" value="7tm_1"/>
    <property type="match status" value="1"/>
</dbReference>
<sequence length="378" mass="43404">MTTRSYIIKPFQYIFLDNDQKRKFEGMMNNITYGEIAAELESVISPPEPHLQSPTEKCYHIFTSNTLSPDLLVFHTVLMAIIFLVIITTNVCMILGLLNVNKRMTLSKKLFVCLSCSDLTTGLLTVPIQAITAVKASKASCRLIALQAFFNSSPTALTILFLLHVSFARYCTVKYTNSTICRLQKQFWKHVVLVEVLIAASCGLWYAFRASQTMHPVRHGGFILFCSLFVITALLSILVLNGRLLLTLSVHRKMTINHNINREKCRVYHRKAVKTIFILSIILIFCWLPVVISFALTAGFLFTSDERKRYYHYLIPWSYIPLVMNSGINSVIFIYRDKKIRSFLLNFCKKIDFRDSVFYSDAPYSGSVSRRRFSPLYE</sequence>
<accession>A0A7M5WLJ5</accession>
<dbReference type="Proteomes" id="UP000594262">
    <property type="component" value="Unplaced"/>
</dbReference>
<feature type="transmembrane region" description="Helical" evidence="6">
    <location>
        <begin position="220"/>
        <end position="246"/>
    </location>
</feature>
<keyword evidence="4 6" id="KW-1133">Transmembrane helix</keyword>
<evidence type="ECO:0000256" key="3">
    <source>
        <dbReference type="ARBA" id="ARBA00022692"/>
    </source>
</evidence>
<feature type="transmembrane region" description="Helical" evidence="6">
    <location>
        <begin position="110"/>
        <end position="132"/>
    </location>
</feature>
<keyword evidence="3 6" id="KW-0812">Transmembrane</keyword>
<keyword evidence="9" id="KW-1185">Reference proteome</keyword>
<comment type="subcellular location">
    <subcellularLocation>
        <location evidence="1">Cell membrane</location>
        <topology evidence="1">Multi-pass membrane protein</topology>
    </subcellularLocation>
</comment>
<evidence type="ECO:0000256" key="2">
    <source>
        <dbReference type="ARBA" id="ARBA00022475"/>
    </source>
</evidence>
<feature type="domain" description="G-protein coupled receptors family 1 profile" evidence="7">
    <location>
        <begin position="89"/>
        <end position="333"/>
    </location>
</feature>
<evidence type="ECO:0000313" key="9">
    <source>
        <dbReference type="Proteomes" id="UP000594262"/>
    </source>
</evidence>
<evidence type="ECO:0000259" key="7">
    <source>
        <dbReference type="PROSITE" id="PS50262"/>
    </source>
</evidence>
<dbReference type="CDD" id="cd00637">
    <property type="entry name" value="7tm_classA_rhodopsin-like"/>
    <property type="match status" value="1"/>
</dbReference>
<evidence type="ECO:0000256" key="5">
    <source>
        <dbReference type="ARBA" id="ARBA00023136"/>
    </source>
</evidence>
<feature type="transmembrane region" description="Helical" evidence="6">
    <location>
        <begin position="276"/>
        <end position="302"/>
    </location>
</feature>
<evidence type="ECO:0000313" key="8">
    <source>
        <dbReference type="EnsemblMetazoa" id="CLYHEMP009657.1"/>
    </source>
</evidence>
<feature type="transmembrane region" description="Helical" evidence="6">
    <location>
        <begin position="72"/>
        <end position="98"/>
    </location>
</feature>
<feature type="transmembrane region" description="Helical" evidence="6">
    <location>
        <begin position="144"/>
        <end position="167"/>
    </location>
</feature>
<dbReference type="OrthoDB" id="6035843at2759"/>
<dbReference type="PANTHER" id="PTHR22750">
    <property type="entry name" value="G-PROTEIN COUPLED RECEPTOR"/>
    <property type="match status" value="1"/>
</dbReference>
<dbReference type="EnsemblMetazoa" id="CLYHEMT009657.1">
    <property type="protein sequence ID" value="CLYHEMP009657.1"/>
    <property type="gene ID" value="CLYHEMG009657"/>
</dbReference>
<dbReference type="PROSITE" id="PS50262">
    <property type="entry name" value="G_PROTEIN_RECEP_F1_2"/>
    <property type="match status" value="1"/>
</dbReference>
<dbReference type="PRINTS" id="PR00237">
    <property type="entry name" value="GPCRRHODOPSN"/>
</dbReference>
<dbReference type="GO" id="GO:0005886">
    <property type="term" value="C:plasma membrane"/>
    <property type="evidence" value="ECO:0007669"/>
    <property type="project" value="UniProtKB-SubCell"/>
</dbReference>
<dbReference type="InterPro" id="IPR017452">
    <property type="entry name" value="GPCR_Rhodpsn_7TM"/>
</dbReference>
<evidence type="ECO:0000256" key="6">
    <source>
        <dbReference type="SAM" id="Phobius"/>
    </source>
</evidence>
<feature type="transmembrane region" description="Helical" evidence="6">
    <location>
        <begin position="314"/>
        <end position="335"/>
    </location>
</feature>
<dbReference type="InterPro" id="IPR000276">
    <property type="entry name" value="GPCR_Rhodpsn"/>
</dbReference>
<feature type="transmembrane region" description="Helical" evidence="6">
    <location>
        <begin position="187"/>
        <end position="208"/>
    </location>
</feature>
<dbReference type="AlphaFoldDB" id="A0A7M5WLJ5"/>
<organism evidence="8 9">
    <name type="scientific">Clytia hemisphaerica</name>
    <dbReference type="NCBI Taxonomy" id="252671"/>
    <lineage>
        <taxon>Eukaryota</taxon>
        <taxon>Metazoa</taxon>
        <taxon>Cnidaria</taxon>
        <taxon>Hydrozoa</taxon>
        <taxon>Hydroidolina</taxon>
        <taxon>Leptothecata</taxon>
        <taxon>Obeliida</taxon>
        <taxon>Clytiidae</taxon>
        <taxon>Clytia</taxon>
    </lineage>
</organism>
<reference evidence="8" key="1">
    <citation type="submission" date="2021-01" db="UniProtKB">
        <authorList>
            <consortium name="EnsemblMetazoa"/>
        </authorList>
    </citation>
    <scope>IDENTIFICATION</scope>
</reference>
<keyword evidence="5 6" id="KW-0472">Membrane</keyword>
<dbReference type="Gene3D" id="1.20.1070.10">
    <property type="entry name" value="Rhodopsin 7-helix transmembrane proteins"/>
    <property type="match status" value="1"/>
</dbReference>
<dbReference type="GO" id="GO:0004930">
    <property type="term" value="F:G protein-coupled receptor activity"/>
    <property type="evidence" value="ECO:0007669"/>
    <property type="project" value="InterPro"/>
</dbReference>
<dbReference type="SUPFAM" id="SSF81321">
    <property type="entry name" value="Family A G protein-coupled receptor-like"/>
    <property type="match status" value="1"/>
</dbReference>
<keyword evidence="2" id="KW-1003">Cell membrane</keyword>
<name>A0A7M5WLJ5_9CNID</name>